<dbReference type="EMBL" id="JWZT01003283">
    <property type="protein sequence ID" value="KII67199.1"/>
    <property type="molecule type" value="Genomic_DNA"/>
</dbReference>
<dbReference type="GO" id="GO:0098609">
    <property type="term" value="P:cell-cell adhesion"/>
    <property type="evidence" value="ECO:0007669"/>
    <property type="project" value="TreeGrafter"/>
</dbReference>
<proteinExistence type="inferred from homology"/>
<dbReference type="GO" id="GO:0007229">
    <property type="term" value="P:integrin-mediated signaling pathway"/>
    <property type="evidence" value="ECO:0007669"/>
    <property type="project" value="UniProtKB-KW"/>
</dbReference>
<evidence type="ECO:0000256" key="8">
    <source>
        <dbReference type="ARBA" id="ARBA00023136"/>
    </source>
</evidence>
<evidence type="ECO:0000256" key="10">
    <source>
        <dbReference type="ARBA" id="ARBA00023180"/>
    </source>
</evidence>
<evidence type="ECO:0000259" key="11">
    <source>
        <dbReference type="Pfam" id="PF00362"/>
    </source>
</evidence>
<dbReference type="Proteomes" id="UP000031668">
    <property type="component" value="Unassembled WGS sequence"/>
</dbReference>
<protein>
    <submittedName>
        <fullName evidence="13">Integrin beta-2</fullName>
    </submittedName>
</protein>
<dbReference type="InterPro" id="IPR002369">
    <property type="entry name" value="Integrin_bsu_VWA"/>
</dbReference>
<dbReference type="Gene3D" id="2.10.25.10">
    <property type="entry name" value="Laminin"/>
    <property type="match status" value="1"/>
</dbReference>
<keyword evidence="14" id="KW-1185">Reference proteome</keyword>
<comment type="subcellular location">
    <subcellularLocation>
        <location evidence="1">Membrane</location>
        <topology evidence="1">Single-pass type I membrane protein</topology>
    </subcellularLocation>
</comment>
<evidence type="ECO:0000256" key="4">
    <source>
        <dbReference type="ARBA" id="ARBA00022692"/>
    </source>
</evidence>
<sequence>MYRTDEITDYVFNNTQPLSHNISFVKKHLVGGKNQAIDEPESVLDAMAQASECPQIGWDRSDDVMRLMIVITETGSKRSRHGDIIGIINPNDGECKMDDLSLLETMDTDYIHPHILGESLSRNAIRVLILTRQNKIKHYEVLTESFRHQVMGIKDFNKITGTSLISIIENSVQQARTIKFNIEFMMSELQVQHTLTCPSSKNAVTNALECPTVDIDQIAKLSLTINYNKRVCLAHNVNKHNATMNTYVKVNGFYHFSINATFQCMCSCSNAQMTDESQRACSGNGTLVCGKCKCDTGLEGDTCQCQKGKQPALDVMSLNAKGIDCGENALHGKLCLWKMCMS</sequence>
<dbReference type="GO" id="GO:0008305">
    <property type="term" value="C:integrin complex"/>
    <property type="evidence" value="ECO:0007669"/>
    <property type="project" value="TreeGrafter"/>
</dbReference>
<evidence type="ECO:0000313" key="14">
    <source>
        <dbReference type="Proteomes" id="UP000031668"/>
    </source>
</evidence>
<dbReference type="GO" id="GO:0033627">
    <property type="term" value="P:cell adhesion mediated by integrin"/>
    <property type="evidence" value="ECO:0007669"/>
    <property type="project" value="TreeGrafter"/>
</dbReference>
<organism evidence="13 14">
    <name type="scientific">Thelohanellus kitauei</name>
    <name type="common">Myxosporean</name>
    <dbReference type="NCBI Taxonomy" id="669202"/>
    <lineage>
        <taxon>Eukaryota</taxon>
        <taxon>Metazoa</taxon>
        <taxon>Cnidaria</taxon>
        <taxon>Myxozoa</taxon>
        <taxon>Myxosporea</taxon>
        <taxon>Bivalvulida</taxon>
        <taxon>Platysporina</taxon>
        <taxon>Myxobolidae</taxon>
        <taxon>Thelohanellus</taxon>
    </lineage>
</organism>
<dbReference type="AlphaFoldDB" id="A0A0C2INY4"/>
<evidence type="ECO:0000259" key="12">
    <source>
        <dbReference type="Pfam" id="PF18372"/>
    </source>
</evidence>
<comment type="caution">
    <text evidence="13">The sequence shown here is derived from an EMBL/GenBank/DDBJ whole genome shotgun (WGS) entry which is preliminary data.</text>
</comment>
<dbReference type="SUPFAM" id="SSF53300">
    <property type="entry name" value="vWA-like"/>
    <property type="match status" value="1"/>
</dbReference>
<dbReference type="GO" id="GO:0005178">
    <property type="term" value="F:integrin binding"/>
    <property type="evidence" value="ECO:0007669"/>
    <property type="project" value="TreeGrafter"/>
</dbReference>
<comment type="similarity">
    <text evidence="2">Belongs to the integrin beta chain family.</text>
</comment>
<feature type="domain" description="Integrin beta subunit VWA" evidence="11">
    <location>
        <begin position="9"/>
        <end position="155"/>
    </location>
</feature>
<evidence type="ECO:0000256" key="3">
    <source>
        <dbReference type="ARBA" id="ARBA00022536"/>
    </source>
</evidence>
<dbReference type="PANTHER" id="PTHR10082:SF3">
    <property type="entry name" value="INTEGRIN BETA-LIKE PROTEIN 1"/>
    <property type="match status" value="1"/>
</dbReference>
<keyword evidence="6" id="KW-1133">Transmembrane helix</keyword>
<keyword evidence="4" id="KW-0812">Transmembrane</keyword>
<keyword evidence="3" id="KW-0245">EGF-like domain</keyword>
<keyword evidence="9" id="KW-1015">Disulfide bond</keyword>
<evidence type="ECO:0000256" key="7">
    <source>
        <dbReference type="ARBA" id="ARBA00023037"/>
    </source>
</evidence>
<evidence type="ECO:0000256" key="9">
    <source>
        <dbReference type="ARBA" id="ARBA00023157"/>
    </source>
</evidence>
<dbReference type="InterPro" id="IPR015812">
    <property type="entry name" value="Integrin_bsu"/>
</dbReference>
<dbReference type="GO" id="GO:0005925">
    <property type="term" value="C:focal adhesion"/>
    <property type="evidence" value="ECO:0007669"/>
    <property type="project" value="TreeGrafter"/>
</dbReference>
<dbReference type="OrthoDB" id="410592at2759"/>
<evidence type="ECO:0000256" key="2">
    <source>
        <dbReference type="ARBA" id="ARBA00007449"/>
    </source>
</evidence>
<evidence type="ECO:0000256" key="6">
    <source>
        <dbReference type="ARBA" id="ARBA00022989"/>
    </source>
</evidence>
<keyword evidence="8" id="KW-0472">Membrane</keyword>
<keyword evidence="10" id="KW-0325">Glycoprotein</keyword>
<dbReference type="PANTHER" id="PTHR10082">
    <property type="entry name" value="INTEGRIN BETA SUBUNIT"/>
    <property type="match status" value="1"/>
</dbReference>
<dbReference type="Pfam" id="PF18372">
    <property type="entry name" value="I-EGF_1"/>
    <property type="match status" value="1"/>
</dbReference>
<keyword evidence="5" id="KW-0677">Repeat</keyword>
<feature type="domain" description="Integrin beta epidermal growth factor-like" evidence="12">
    <location>
        <begin position="280"/>
        <end position="297"/>
    </location>
</feature>
<dbReference type="InterPro" id="IPR036465">
    <property type="entry name" value="vWFA_dom_sf"/>
</dbReference>
<evidence type="ECO:0000313" key="13">
    <source>
        <dbReference type="EMBL" id="KII67199.1"/>
    </source>
</evidence>
<dbReference type="OMA" id="CECESQP"/>
<dbReference type="InterPro" id="IPR040622">
    <property type="entry name" value="EGF_integrin_1"/>
</dbReference>
<name>A0A0C2INY4_THEKT</name>
<dbReference type="Gene3D" id="3.40.50.410">
    <property type="entry name" value="von Willebrand factor, type A domain"/>
    <property type="match status" value="1"/>
</dbReference>
<accession>A0A0C2INY4</accession>
<dbReference type="Pfam" id="PF00362">
    <property type="entry name" value="Integrin_beta"/>
    <property type="match status" value="1"/>
</dbReference>
<dbReference type="GO" id="GO:0009986">
    <property type="term" value="C:cell surface"/>
    <property type="evidence" value="ECO:0007669"/>
    <property type="project" value="TreeGrafter"/>
</dbReference>
<reference evidence="13 14" key="1">
    <citation type="journal article" date="2014" name="Genome Biol. Evol.">
        <title>The genome of the myxosporean Thelohanellus kitauei shows adaptations to nutrient acquisition within its fish host.</title>
        <authorList>
            <person name="Yang Y."/>
            <person name="Xiong J."/>
            <person name="Zhou Z."/>
            <person name="Huo F."/>
            <person name="Miao W."/>
            <person name="Ran C."/>
            <person name="Liu Y."/>
            <person name="Zhang J."/>
            <person name="Feng J."/>
            <person name="Wang M."/>
            <person name="Wang M."/>
            <person name="Wang L."/>
            <person name="Yao B."/>
        </authorList>
    </citation>
    <scope>NUCLEOTIDE SEQUENCE [LARGE SCALE GENOMIC DNA]</scope>
    <source>
        <strain evidence="13">Wuqing</strain>
    </source>
</reference>
<gene>
    <name evidence="13" type="ORF">RF11_12952</name>
</gene>
<evidence type="ECO:0000256" key="1">
    <source>
        <dbReference type="ARBA" id="ARBA00004479"/>
    </source>
</evidence>
<dbReference type="GO" id="GO:0007160">
    <property type="term" value="P:cell-matrix adhesion"/>
    <property type="evidence" value="ECO:0007669"/>
    <property type="project" value="TreeGrafter"/>
</dbReference>
<evidence type="ECO:0000256" key="5">
    <source>
        <dbReference type="ARBA" id="ARBA00022737"/>
    </source>
</evidence>
<keyword evidence="7 13" id="KW-0401">Integrin</keyword>
<dbReference type="GO" id="GO:0016477">
    <property type="term" value="P:cell migration"/>
    <property type="evidence" value="ECO:0007669"/>
    <property type="project" value="TreeGrafter"/>
</dbReference>